<dbReference type="EMBL" id="JACXJA010000005">
    <property type="protein sequence ID" value="MBD2861414.1"/>
    <property type="molecule type" value="Genomic_DNA"/>
</dbReference>
<dbReference type="Pfam" id="PF00535">
    <property type="entry name" value="Glycos_transf_2"/>
    <property type="match status" value="1"/>
</dbReference>
<keyword evidence="4" id="KW-0808">Transferase</keyword>
<comment type="cofactor">
    <cofactor evidence="1">
        <name>Mg(2+)</name>
        <dbReference type="ChEBI" id="CHEBI:18420"/>
    </cofactor>
</comment>
<dbReference type="GO" id="GO:0016757">
    <property type="term" value="F:glycosyltransferase activity"/>
    <property type="evidence" value="ECO:0007669"/>
    <property type="project" value="UniProtKB-KW"/>
</dbReference>
<reference evidence="11" key="1">
    <citation type="submission" date="2020-09" db="EMBL/GenBank/DDBJ databases">
        <title>A novel bacterium of genus Paenibacillus, isolated from South China Sea.</title>
        <authorList>
            <person name="Huang H."/>
            <person name="Mo K."/>
            <person name="Hu Y."/>
        </authorList>
    </citation>
    <scope>NUCLEOTIDE SEQUENCE</scope>
    <source>
        <strain evidence="11">IB182363</strain>
    </source>
</reference>
<dbReference type="Gene3D" id="3.90.550.10">
    <property type="entry name" value="Spore Coat Polysaccharide Biosynthesis Protein SpsA, Chain A"/>
    <property type="match status" value="1"/>
</dbReference>
<dbReference type="EC" id="2.4.1.266" evidence="6"/>
<keyword evidence="3" id="KW-0328">Glycosyltransferase</keyword>
<dbReference type="PANTHER" id="PTHR48090:SF10">
    <property type="entry name" value="GLUCOSYL-3-PHOSPHOGLYCERATE SYNTHASE"/>
    <property type="match status" value="1"/>
</dbReference>
<feature type="domain" description="Glycosyltransferase 2-like" evidence="10">
    <location>
        <begin position="8"/>
        <end position="132"/>
    </location>
</feature>
<evidence type="ECO:0000256" key="5">
    <source>
        <dbReference type="ARBA" id="ARBA00022842"/>
    </source>
</evidence>
<evidence type="ECO:0000313" key="12">
    <source>
        <dbReference type="Proteomes" id="UP000639396"/>
    </source>
</evidence>
<evidence type="ECO:0000256" key="3">
    <source>
        <dbReference type="ARBA" id="ARBA00022676"/>
    </source>
</evidence>
<dbReference type="RefSeq" id="WP_190925381.1">
    <property type="nucleotide sequence ID" value="NZ_JACXJA010000005.1"/>
</dbReference>
<sequence>MRTRPSVSIVVPAWNEERSVGQTLQALHRMTRHDGSRLWDELIVVDDGSSDRTAEEAAPWATTVIEHAVRLGKGAAMRTGWTNAAGDIILFADADLESSAEHLAGLLSPILNDEADMSIAAFSGTLRGGGFGIVRRIAGRGIFQLTGQQFAAPLSGQRAVRSEVLKRLVRSPQGFGIEVGLTIDAARLGYRICEVPLPLSHRETGRTIRGFWHRGGQLAAIAKTMWLRRGRFVP</sequence>
<comment type="catalytic activity">
    <reaction evidence="9">
        <text>an NDP-alpha-D-glucose + (2R)-3-phosphoglycerate = (2R)-2-O-(alpha-D-glucopyranosyl)-3-phospho-glycerate + a ribonucleoside 5'-diphosphate + H(+)</text>
        <dbReference type="Rhea" id="RHEA:47244"/>
        <dbReference type="ChEBI" id="CHEBI:15378"/>
        <dbReference type="ChEBI" id="CHEBI:57930"/>
        <dbReference type="ChEBI" id="CHEBI:58272"/>
        <dbReference type="ChEBI" id="CHEBI:62600"/>
        <dbReference type="ChEBI" id="CHEBI:76533"/>
        <dbReference type="EC" id="2.4.1.266"/>
    </reaction>
    <physiologicalReaction direction="left-to-right" evidence="9">
        <dbReference type="Rhea" id="RHEA:47245"/>
    </physiologicalReaction>
</comment>
<organism evidence="11 12">
    <name type="scientific">Paenibacillus oceani</name>
    <dbReference type="NCBI Taxonomy" id="2772510"/>
    <lineage>
        <taxon>Bacteria</taxon>
        <taxon>Bacillati</taxon>
        <taxon>Bacillota</taxon>
        <taxon>Bacilli</taxon>
        <taxon>Bacillales</taxon>
        <taxon>Paenibacillaceae</taxon>
        <taxon>Paenibacillus</taxon>
    </lineage>
</organism>
<gene>
    <name evidence="11" type="ORF">IDH45_05335</name>
</gene>
<comment type="similarity">
    <text evidence="2">Belongs to the glycosyltransferase 2 family.</text>
</comment>
<evidence type="ECO:0000256" key="9">
    <source>
        <dbReference type="ARBA" id="ARBA00048997"/>
    </source>
</evidence>
<dbReference type="Proteomes" id="UP000639396">
    <property type="component" value="Unassembled WGS sequence"/>
</dbReference>
<evidence type="ECO:0000259" key="10">
    <source>
        <dbReference type="Pfam" id="PF00535"/>
    </source>
</evidence>
<proteinExistence type="inferred from homology"/>
<dbReference type="InterPro" id="IPR029044">
    <property type="entry name" value="Nucleotide-diphossugar_trans"/>
</dbReference>
<accession>A0A927C5X0</accession>
<evidence type="ECO:0000256" key="4">
    <source>
        <dbReference type="ARBA" id="ARBA00022679"/>
    </source>
</evidence>
<name>A0A927C5X0_9BACL</name>
<dbReference type="PANTHER" id="PTHR48090">
    <property type="entry name" value="UNDECAPRENYL-PHOSPHATE 4-DEOXY-4-FORMAMIDO-L-ARABINOSE TRANSFERASE-RELATED"/>
    <property type="match status" value="1"/>
</dbReference>
<protein>
    <recommendedName>
        <fullName evidence="7">Glucosyl-3-phosphoglycerate synthase</fullName>
        <ecNumber evidence="6">2.4.1.266</ecNumber>
    </recommendedName>
</protein>
<dbReference type="InterPro" id="IPR050256">
    <property type="entry name" value="Glycosyltransferase_2"/>
</dbReference>
<evidence type="ECO:0000313" key="11">
    <source>
        <dbReference type="EMBL" id="MBD2861414.1"/>
    </source>
</evidence>
<keyword evidence="5" id="KW-0460">Magnesium</keyword>
<dbReference type="SUPFAM" id="SSF53448">
    <property type="entry name" value="Nucleotide-diphospho-sugar transferases"/>
    <property type="match status" value="1"/>
</dbReference>
<evidence type="ECO:0000256" key="7">
    <source>
        <dbReference type="ARBA" id="ARBA00040894"/>
    </source>
</evidence>
<evidence type="ECO:0000256" key="2">
    <source>
        <dbReference type="ARBA" id="ARBA00006739"/>
    </source>
</evidence>
<evidence type="ECO:0000256" key="1">
    <source>
        <dbReference type="ARBA" id="ARBA00001946"/>
    </source>
</evidence>
<comment type="catalytic activity">
    <reaction evidence="8">
        <text>(2R)-3-phosphoglycerate + UDP-alpha-D-glucose = (2R)-2-O-(alpha-D-glucopyranosyl)-3-phospho-glycerate + UDP + H(+)</text>
        <dbReference type="Rhea" id="RHEA:31319"/>
        <dbReference type="ChEBI" id="CHEBI:15378"/>
        <dbReference type="ChEBI" id="CHEBI:58223"/>
        <dbReference type="ChEBI" id="CHEBI:58272"/>
        <dbReference type="ChEBI" id="CHEBI:58885"/>
        <dbReference type="ChEBI" id="CHEBI:62600"/>
        <dbReference type="EC" id="2.4.1.266"/>
    </reaction>
    <physiologicalReaction direction="left-to-right" evidence="8">
        <dbReference type="Rhea" id="RHEA:31320"/>
    </physiologicalReaction>
</comment>
<dbReference type="CDD" id="cd04179">
    <property type="entry name" value="DPM_DPG-synthase_like"/>
    <property type="match status" value="1"/>
</dbReference>
<dbReference type="InterPro" id="IPR001173">
    <property type="entry name" value="Glyco_trans_2-like"/>
</dbReference>
<evidence type="ECO:0000256" key="6">
    <source>
        <dbReference type="ARBA" id="ARBA00039022"/>
    </source>
</evidence>
<dbReference type="AlphaFoldDB" id="A0A927C5X0"/>
<evidence type="ECO:0000256" key="8">
    <source>
        <dbReference type="ARBA" id="ARBA00048689"/>
    </source>
</evidence>
<keyword evidence="12" id="KW-1185">Reference proteome</keyword>
<comment type="caution">
    <text evidence="11">The sequence shown here is derived from an EMBL/GenBank/DDBJ whole genome shotgun (WGS) entry which is preliminary data.</text>
</comment>